<proteinExistence type="predicted"/>
<dbReference type="RefSeq" id="WP_133218056.1">
    <property type="nucleotide sequence ID" value="NZ_NRSG01000001.1"/>
</dbReference>
<organism evidence="2 3">
    <name type="scientific">Paracraurococcus ruber</name>
    <dbReference type="NCBI Taxonomy" id="77675"/>
    <lineage>
        <taxon>Bacteria</taxon>
        <taxon>Pseudomonadati</taxon>
        <taxon>Pseudomonadota</taxon>
        <taxon>Alphaproteobacteria</taxon>
        <taxon>Acetobacterales</taxon>
        <taxon>Roseomonadaceae</taxon>
        <taxon>Paracraurococcus</taxon>
    </lineage>
</organism>
<dbReference type="EMBL" id="NRSG01000001">
    <property type="protein sequence ID" value="MBK1656632.1"/>
    <property type="molecule type" value="Genomic_DNA"/>
</dbReference>
<evidence type="ECO:0000256" key="1">
    <source>
        <dbReference type="SAM" id="MobiDB-lite"/>
    </source>
</evidence>
<comment type="caution">
    <text evidence="2">The sequence shown here is derived from an EMBL/GenBank/DDBJ whole genome shotgun (WGS) entry which is preliminary data.</text>
</comment>
<evidence type="ECO:0000313" key="2">
    <source>
        <dbReference type="EMBL" id="MBK1656632.1"/>
    </source>
</evidence>
<sequence>MTVFPFSKHRSPQKPQAPLMPGQLPDLPASTKFAFQPVQPSVAGQPDPRRPATDYSPSRFSGIGPVTTLAEATAREEKPNPVITRLTKELARVSAITRPRDGMPENRESWAVTWRRWAIADLDETVEASKRTFVIYRGEVYPHRLFLGRAGRQLLAVQPQAPRSSLRYTRLQDGMTLEELYGPFARLSDSPRG</sequence>
<keyword evidence="3" id="KW-1185">Reference proteome</keyword>
<dbReference type="Proteomes" id="UP000697995">
    <property type="component" value="Unassembled WGS sequence"/>
</dbReference>
<reference evidence="2 3" key="1">
    <citation type="journal article" date="2020" name="Microorganisms">
        <title>Osmotic Adaptation and Compatible Solute Biosynthesis of Phototrophic Bacteria as Revealed from Genome Analyses.</title>
        <authorList>
            <person name="Imhoff J.F."/>
            <person name="Rahn T."/>
            <person name="Kunzel S."/>
            <person name="Keller A."/>
            <person name="Neulinger S.C."/>
        </authorList>
    </citation>
    <scope>NUCLEOTIDE SEQUENCE [LARGE SCALE GENOMIC DNA]</scope>
    <source>
        <strain evidence="2 3">DSM 15382</strain>
    </source>
</reference>
<protein>
    <submittedName>
        <fullName evidence="2">Uncharacterized protein</fullName>
    </submittedName>
</protein>
<gene>
    <name evidence="2" type="ORF">CKO45_00115</name>
</gene>
<evidence type="ECO:0000313" key="3">
    <source>
        <dbReference type="Proteomes" id="UP000697995"/>
    </source>
</evidence>
<name>A0ABS1CQQ7_9PROT</name>
<accession>A0ABS1CQQ7</accession>
<feature type="region of interest" description="Disordered" evidence="1">
    <location>
        <begin position="1"/>
        <end position="63"/>
    </location>
</feature>